<dbReference type="STRING" id="400727.A0A2T7NHJ4"/>
<feature type="region of interest" description="Disordered" evidence="1">
    <location>
        <begin position="73"/>
        <end position="113"/>
    </location>
</feature>
<feature type="compositionally biased region" description="Basic residues" evidence="1">
    <location>
        <begin position="82"/>
        <end position="95"/>
    </location>
</feature>
<gene>
    <name evidence="2" type="ORF">C0Q70_18783</name>
</gene>
<dbReference type="EMBL" id="PZQS01000012">
    <property type="protein sequence ID" value="PVD20625.1"/>
    <property type="molecule type" value="Genomic_DNA"/>
</dbReference>
<organism evidence="2 3">
    <name type="scientific">Pomacea canaliculata</name>
    <name type="common">Golden apple snail</name>
    <dbReference type="NCBI Taxonomy" id="400727"/>
    <lineage>
        <taxon>Eukaryota</taxon>
        <taxon>Metazoa</taxon>
        <taxon>Spiralia</taxon>
        <taxon>Lophotrochozoa</taxon>
        <taxon>Mollusca</taxon>
        <taxon>Gastropoda</taxon>
        <taxon>Caenogastropoda</taxon>
        <taxon>Architaenioglossa</taxon>
        <taxon>Ampullarioidea</taxon>
        <taxon>Ampullariidae</taxon>
        <taxon>Pomacea</taxon>
    </lineage>
</organism>
<keyword evidence="3" id="KW-1185">Reference proteome</keyword>
<sequence>MTKVHGKRYAYRFDFAGLAQAIQPAPPADASPPYRPPDWMLGAASTYGAPPKPHLPPYATSAPQMNPGLLGPGHAYWAGHQHPAHHHHHHHHHHPGAMYPGLQAPGISGPSAPLTSHLSSCYA</sequence>
<evidence type="ECO:0000313" key="3">
    <source>
        <dbReference type="Proteomes" id="UP000245119"/>
    </source>
</evidence>
<evidence type="ECO:0000256" key="1">
    <source>
        <dbReference type="SAM" id="MobiDB-lite"/>
    </source>
</evidence>
<proteinExistence type="predicted"/>
<dbReference type="Proteomes" id="UP000245119">
    <property type="component" value="Linkage Group LG12"/>
</dbReference>
<protein>
    <recommendedName>
        <fullName evidence="4">ETS domain-containing protein</fullName>
    </recommendedName>
</protein>
<dbReference type="AlphaFoldDB" id="A0A2T7NHJ4"/>
<name>A0A2T7NHJ4_POMCA</name>
<evidence type="ECO:0008006" key="4">
    <source>
        <dbReference type="Google" id="ProtNLM"/>
    </source>
</evidence>
<accession>A0A2T7NHJ4</accession>
<evidence type="ECO:0000313" key="2">
    <source>
        <dbReference type="EMBL" id="PVD20625.1"/>
    </source>
</evidence>
<dbReference type="OrthoDB" id="10067219at2759"/>
<reference evidence="2 3" key="1">
    <citation type="submission" date="2018-04" db="EMBL/GenBank/DDBJ databases">
        <title>The genome of golden apple snail Pomacea canaliculata provides insight into stress tolerance and invasive adaptation.</title>
        <authorList>
            <person name="Liu C."/>
            <person name="Liu B."/>
            <person name="Ren Y."/>
            <person name="Zhang Y."/>
            <person name="Wang H."/>
            <person name="Li S."/>
            <person name="Jiang F."/>
            <person name="Yin L."/>
            <person name="Zhang G."/>
            <person name="Qian W."/>
            <person name="Fan W."/>
        </authorList>
    </citation>
    <scope>NUCLEOTIDE SEQUENCE [LARGE SCALE GENOMIC DNA]</scope>
    <source>
        <strain evidence="2">SZHN2017</strain>
        <tissue evidence="2">Muscle</tissue>
    </source>
</reference>
<comment type="caution">
    <text evidence="2">The sequence shown here is derived from an EMBL/GenBank/DDBJ whole genome shotgun (WGS) entry which is preliminary data.</text>
</comment>